<proteinExistence type="predicted"/>
<name>A0A2V3W594_9BACI</name>
<accession>A0A2V3W594</accession>
<keyword evidence="2" id="KW-0449">Lipoprotein</keyword>
<evidence type="ECO:0000256" key="1">
    <source>
        <dbReference type="SAM" id="Coils"/>
    </source>
</evidence>
<dbReference type="AlphaFoldDB" id="A0A2V3W594"/>
<reference evidence="2 3" key="1">
    <citation type="submission" date="2018-05" db="EMBL/GenBank/DDBJ databases">
        <title>Genomic Encyclopedia of Type Strains, Phase IV (KMG-IV): sequencing the most valuable type-strain genomes for metagenomic binning, comparative biology and taxonomic classification.</title>
        <authorList>
            <person name="Goeker M."/>
        </authorList>
    </citation>
    <scope>NUCLEOTIDE SEQUENCE [LARGE SCALE GENOMIC DNA]</scope>
    <source>
        <strain evidence="2 3">DSM 28556</strain>
    </source>
</reference>
<comment type="caution">
    <text evidence="2">The sequence shown here is derived from an EMBL/GenBank/DDBJ whole genome shotgun (WGS) entry which is preliminary data.</text>
</comment>
<dbReference type="InterPro" id="IPR019076">
    <property type="entry name" value="Spore_lipoprot_YhcN/YlaJ-like"/>
</dbReference>
<dbReference type="RefSeq" id="WP_110394013.1">
    <property type="nucleotide sequence ID" value="NZ_JBHUHB010000001.1"/>
</dbReference>
<evidence type="ECO:0000313" key="3">
    <source>
        <dbReference type="Proteomes" id="UP000247978"/>
    </source>
</evidence>
<dbReference type="Proteomes" id="UP000247978">
    <property type="component" value="Unassembled WGS sequence"/>
</dbReference>
<dbReference type="EMBL" id="QJJQ01000002">
    <property type="protein sequence ID" value="PXW89272.1"/>
    <property type="molecule type" value="Genomic_DNA"/>
</dbReference>
<gene>
    <name evidence="2" type="ORF">DFR56_10248</name>
</gene>
<evidence type="ECO:0000313" key="2">
    <source>
        <dbReference type="EMBL" id="PXW89272.1"/>
    </source>
</evidence>
<keyword evidence="3" id="KW-1185">Reference proteome</keyword>
<sequence length="202" mass="23201">MDKENFLTGMSERRLTKSVVESGSRFKHKLYPHIRTLNTLHEKLGEKMNVKKMIFIALVLIIFSGCLNKDKNLTLEPKGNQPMGLVKLASDGKIDQQPSNNAKELLSNYEEISGVRAVNHNNQLVVAVDVDHDDRFNLDNIERDVSKKIKRDFSNMKVTISTDQKILLELEDLENALQKNDISEKELKKRLQEIKKLSKEQT</sequence>
<feature type="coiled-coil region" evidence="1">
    <location>
        <begin position="170"/>
        <end position="200"/>
    </location>
</feature>
<dbReference type="Pfam" id="PF09580">
    <property type="entry name" value="Spore_YhcN_YlaJ"/>
    <property type="match status" value="1"/>
</dbReference>
<keyword evidence="1" id="KW-0175">Coiled coil</keyword>
<organism evidence="2 3">
    <name type="scientific">Pseudogracilibacillus auburnensis</name>
    <dbReference type="NCBI Taxonomy" id="1494959"/>
    <lineage>
        <taxon>Bacteria</taxon>
        <taxon>Bacillati</taxon>
        <taxon>Bacillota</taxon>
        <taxon>Bacilli</taxon>
        <taxon>Bacillales</taxon>
        <taxon>Bacillaceae</taxon>
        <taxon>Pseudogracilibacillus</taxon>
    </lineage>
</organism>
<protein>
    <submittedName>
        <fullName evidence="2">Sporulation lipoprotein YhcN/YlaJ</fullName>
    </submittedName>
</protein>